<comment type="caution">
    <text evidence="1">The sequence shown here is derived from an EMBL/GenBank/DDBJ whole genome shotgun (WGS) entry which is preliminary data.</text>
</comment>
<gene>
    <name evidence="1" type="ORF">PoB_005402700</name>
</gene>
<evidence type="ECO:0000313" key="2">
    <source>
        <dbReference type="Proteomes" id="UP000735302"/>
    </source>
</evidence>
<organism evidence="1 2">
    <name type="scientific">Plakobranchus ocellatus</name>
    <dbReference type="NCBI Taxonomy" id="259542"/>
    <lineage>
        <taxon>Eukaryota</taxon>
        <taxon>Metazoa</taxon>
        <taxon>Spiralia</taxon>
        <taxon>Lophotrochozoa</taxon>
        <taxon>Mollusca</taxon>
        <taxon>Gastropoda</taxon>
        <taxon>Heterobranchia</taxon>
        <taxon>Euthyneura</taxon>
        <taxon>Panpulmonata</taxon>
        <taxon>Sacoglossa</taxon>
        <taxon>Placobranchoidea</taxon>
        <taxon>Plakobranchidae</taxon>
        <taxon>Plakobranchus</taxon>
    </lineage>
</organism>
<reference evidence="1 2" key="1">
    <citation type="journal article" date="2021" name="Elife">
        <title>Chloroplast acquisition without the gene transfer in kleptoplastic sea slugs, Plakobranchus ocellatus.</title>
        <authorList>
            <person name="Maeda T."/>
            <person name="Takahashi S."/>
            <person name="Yoshida T."/>
            <person name="Shimamura S."/>
            <person name="Takaki Y."/>
            <person name="Nagai Y."/>
            <person name="Toyoda A."/>
            <person name="Suzuki Y."/>
            <person name="Arimoto A."/>
            <person name="Ishii H."/>
            <person name="Satoh N."/>
            <person name="Nishiyama T."/>
            <person name="Hasebe M."/>
            <person name="Maruyama T."/>
            <person name="Minagawa J."/>
            <person name="Obokata J."/>
            <person name="Shigenobu S."/>
        </authorList>
    </citation>
    <scope>NUCLEOTIDE SEQUENCE [LARGE SCALE GENOMIC DNA]</scope>
</reference>
<name>A0AAV4C7M0_9GAST</name>
<dbReference type="Proteomes" id="UP000735302">
    <property type="component" value="Unassembled WGS sequence"/>
</dbReference>
<sequence length="187" mass="20471">MQNNFSRPFPPSISRRRVDLENTHSDIQTERFGVAANPRAYPCLNSTATASLINRAPILPFQSSMKCPIYLVKTNASGQVIHSPGIESHQEPSPPLYYARVQRSNFGVDNPLEIQTCAVEDTLQQTARTTDKMATRQLAADVAWPLCSSGGISDTFAQPCPVLQELLTVLKLCVGKFVLKIAVASVL</sequence>
<keyword evidence="2" id="KW-1185">Reference proteome</keyword>
<dbReference type="EMBL" id="BLXT01005922">
    <property type="protein sequence ID" value="GFO27522.1"/>
    <property type="molecule type" value="Genomic_DNA"/>
</dbReference>
<accession>A0AAV4C7M0</accession>
<dbReference type="AlphaFoldDB" id="A0AAV4C7M0"/>
<evidence type="ECO:0000313" key="1">
    <source>
        <dbReference type="EMBL" id="GFO27522.1"/>
    </source>
</evidence>
<protein>
    <submittedName>
        <fullName evidence="1">Uncharacterized protein</fullName>
    </submittedName>
</protein>
<proteinExistence type="predicted"/>